<dbReference type="EMBL" id="GGFJ01014376">
    <property type="protein sequence ID" value="MBW63517.1"/>
    <property type="molecule type" value="Transcribed_RNA"/>
</dbReference>
<dbReference type="AlphaFoldDB" id="A0A2M4CDU7"/>
<accession>A0A2M4CDU7</accession>
<evidence type="ECO:0000313" key="1">
    <source>
        <dbReference type="EMBL" id="MBW63517.1"/>
    </source>
</evidence>
<sequence length="71" mass="7833">MLLGDIILTLLTSCCRSRLEATVIRSVSTCPVTHADACIKHKGILAAKCLNSLLHHFNSVNWVFLLVLVCR</sequence>
<organism evidence="1">
    <name type="scientific">Anopheles marajoara</name>
    <dbReference type="NCBI Taxonomy" id="58244"/>
    <lineage>
        <taxon>Eukaryota</taxon>
        <taxon>Metazoa</taxon>
        <taxon>Ecdysozoa</taxon>
        <taxon>Arthropoda</taxon>
        <taxon>Hexapoda</taxon>
        <taxon>Insecta</taxon>
        <taxon>Pterygota</taxon>
        <taxon>Neoptera</taxon>
        <taxon>Endopterygota</taxon>
        <taxon>Diptera</taxon>
        <taxon>Nematocera</taxon>
        <taxon>Culicoidea</taxon>
        <taxon>Culicidae</taxon>
        <taxon>Anophelinae</taxon>
        <taxon>Anopheles</taxon>
    </lineage>
</organism>
<name>A0A2M4CDU7_9DIPT</name>
<reference evidence="1" key="1">
    <citation type="submission" date="2018-01" db="EMBL/GenBank/DDBJ databases">
        <title>An insight into the sialome of Amazonian anophelines.</title>
        <authorList>
            <person name="Ribeiro J.M."/>
            <person name="Scarpassa V."/>
            <person name="Calvo E."/>
        </authorList>
    </citation>
    <scope>NUCLEOTIDE SEQUENCE</scope>
    <source>
        <tissue evidence="1">Salivary glands</tissue>
    </source>
</reference>
<proteinExistence type="predicted"/>
<protein>
    <submittedName>
        <fullName evidence="1">Putative secreted protein</fullName>
    </submittedName>
</protein>